<dbReference type="GO" id="GO:0004386">
    <property type="term" value="F:helicase activity"/>
    <property type="evidence" value="ECO:0007669"/>
    <property type="project" value="UniProtKB-KW"/>
</dbReference>
<dbReference type="SUPFAM" id="SSF101690">
    <property type="entry name" value="PAZ domain"/>
    <property type="match status" value="1"/>
</dbReference>
<keyword evidence="12 16" id="KW-0694">RNA-binding</keyword>
<dbReference type="FunFam" id="3.40.50.300:FF:000628">
    <property type="entry name" value="Endoribonuclease Dicer"/>
    <property type="match status" value="1"/>
</dbReference>
<feature type="domain" description="RNase III" evidence="20">
    <location>
        <begin position="1677"/>
        <end position="1896"/>
    </location>
</feature>
<dbReference type="InterPro" id="IPR049083">
    <property type="entry name" value="TACO1_YebC_N"/>
</dbReference>
<dbReference type="InterPro" id="IPR048513">
    <property type="entry name" value="Dicer_PBD"/>
</dbReference>
<dbReference type="Pfam" id="PF20932">
    <property type="entry name" value="Dicer_dsRBD"/>
    <property type="match status" value="1"/>
</dbReference>
<keyword evidence="17" id="KW-0175">Coiled coil</keyword>
<organism evidence="25 26">
    <name type="scientific">Diploscapter pachys</name>
    <dbReference type="NCBI Taxonomy" id="2018661"/>
    <lineage>
        <taxon>Eukaryota</taxon>
        <taxon>Metazoa</taxon>
        <taxon>Ecdysozoa</taxon>
        <taxon>Nematoda</taxon>
        <taxon>Chromadorea</taxon>
        <taxon>Rhabditida</taxon>
        <taxon>Rhabditina</taxon>
        <taxon>Rhabditomorpha</taxon>
        <taxon>Rhabditoidea</taxon>
        <taxon>Rhabditidae</taxon>
        <taxon>Diploscapter</taxon>
    </lineage>
</organism>
<dbReference type="SUPFAM" id="SSF54768">
    <property type="entry name" value="dsRNA-binding domain-like"/>
    <property type="match status" value="1"/>
</dbReference>
<evidence type="ECO:0000256" key="10">
    <source>
        <dbReference type="ARBA" id="ARBA00022840"/>
    </source>
</evidence>
<dbReference type="EMBL" id="LIAE01010489">
    <property type="protein sequence ID" value="PAV60070.1"/>
    <property type="molecule type" value="Genomic_DNA"/>
</dbReference>
<evidence type="ECO:0000256" key="3">
    <source>
        <dbReference type="ARBA" id="ARBA00022722"/>
    </source>
</evidence>
<keyword evidence="8" id="KW-0378">Hydrolase</keyword>
<evidence type="ECO:0000259" key="23">
    <source>
        <dbReference type="PROSITE" id="PS51194"/>
    </source>
</evidence>
<feature type="compositionally biased region" description="Basic and acidic residues" evidence="18">
    <location>
        <begin position="1222"/>
        <end position="1235"/>
    </location>
</feature>
<keyword evidence="26" id="KW-1185">Reference proteome</keyword>
<dbReference type="PROSITE" id="PS51192">
    <property type="entry name" value="HELICASE_ATP_BIND_1"/>
    <property type="match status" value="1"/>
</dbReference>
<dbReference type="InterPro" id="IPR014720">
    <property type="entry name" value="dsRBD_dom"/>
</dbReference>
<sequence>MLGTASRRCFSFCRQALKGHSHWQNIKEVKGKNDAKRSLAISLLLKKARKALTQTGGFDLKLNRELAAVEAEFKAKSLPLDSLRNFLQKMKDKPDYEMSFDIIGPSGSLFIVQAEADGKMKVENQLRKYFNKIGGFRLANDGVKNWFRETGVVVVCPEKDGEKVAFEKMEEYAIELDCENVLSIEDDEGVKYELQCEIKNLSKIEKQLQNDGFKVESAEIEYRPLHPVILQGDDSVQVEKLYEMFQVGNNSARTSCLNFWKMGGERDIDRAIFTPRDYQIELLDKATNKNIVVQLGTGAGKTFIAVLLLKEYALQLLPDIDKGGKRAFFIVDKVVLVKQQAEHVQCHTTLTVGQIHGGLNWEVTNDADKFHQFIKDHQVIVMTAQILLDLVNHALFDLRKAALLIFDECHHALGHNHPYRAIMRNYISLPQDDRPRILGLTASIISDKTLPRDLEEKINKLEKILDCSVETTSNLVALSKYGARPYEAVVICENFQTDSITDIGESLKLLNHVATFLDTTNEIDPDFDEDPRSKLQEALRKTKSLLTSLGPWAGWKMCLTWERFLLKIAQQETRNEKTITFIRLVLTSLIHVRKTIEPKMKSIRSIDSLHQITPHKVKRLLEILKAFNPDVQKEKGKSELLCGIVFVNQRYVAYVLNLLLRAVKTWDPMFKFLNPDYVIGFSGSSLASEDSQGLHKRQEEVLRKFRKRELNLLIATSVLEEGVDVQQCNLVVKFDQPKDYRSYVQSKGRARKPGAIYTILTEMNDSANLNNDLQDFRSIEQILLKRSLTVGNPMEDTDLVPETVESIIPEYVTAKGAKVSILTAIPLVNRYCAKLPSDVFTRLTPQISIISNDGRTFWAELTLPINSPHKMPVKLQSPMNSKKLAQMAVALEACKVLHQKKELNDNLLPVGRENVAKYMQHLDDDPDEYIPGYRHKVGSSKRKLLYDKKLPTIMTQAVPKPHESCFLYVMHLERIKEPTAESNPKKRKFVNPTQYEYYFGFLSANKLPRIPAFPVYLRQGEMRICLHLAEKKVELSQQLLTNIKHFHHYIFDDVLQLCKTALIFRTEKRPDDDTTPFTNTLLVPLNRTVDEKGNCKYEINMLYIEGVIKRKLIDQPRQPTDEERKLFKFDPSRYRDAVVTPWYRNLEHPVYYYVAEITERTPASPFSDPKYASFNDYFKAKYSIEIFDQEQKLLDVDHTSNRLNLLLPRTGRNRRVQPQPAAEKEKSVEANEDKQNSAITTSASMHSFNSDVEVTPVAKASSKSDEKKRAREGQLFVPELLDVHPISATLWNLIAALPSFFYRVNHLLLADELRKRIIVEALSVPEEKAVLSDETEWSPLFYPATYEEKESLIVKKIQQLREMNKNTEKKIEPVERVEGDFNIGVWDPEMGAQFAPEKRPDFIEIGDDDAIGLVPSASITTGDLSDEEDDFEDAPFELFDVSKYLSDKRTTRDTFAAPRGNIVASGWGDPDDEQPQQPFELITSNAENSLGIDMKALNADLQSHFFSIPTPLADGNEASTSKAQTNQKVTPARNANANRAAIDEKMLAKKFKEFELNDEDDEKDMGVLRQREETVDLAEFDDEQELVNEQGKNGEVSMETDEVPEEDTWTKEYKKMLKGEKDKEMKDRLATTDFKPPKGEVLAAPLTNARFKFACSSQTAVSLLAQKEETASTSAALADVRHDPNLLLENPYGVSPALILIALTASNAADGINLERMETIGDSFLKYAVTDYLYHEHWDQHEGNLSFARSKEVSNCNLFRLGKKLGLGNYIVASKFDVQDSWLPPCYVPKVDFKAPNADDVEENEKFIDEVLDGNAEASQKVKMPTGWDAADAPDEMRNFADGVETINFPKPTPSSAANEEISPLPYNMLTQQYISDKTIADCVEALIGAHLLTLGPKPTLKVMKWMGLKVDSEKRTQEPLLKFIADPEQHLKDMYIKFNFLSLEDTIGYRFNNKAYLVQAFTHASYYKNRITGCYQRLEFLGDAVLDYMITRYLYEDARQYSPGVLTDLRSALVNNTIFASLAVKYNFHKHFIAMCPGLHHMIEKFVKLCKERNFLEANFNAEMYMVTTEEEIDEGQEEDIEVPKAMSDVFESIAGAIYLDSNRDLDVVWRVVYHLMRDTIEECCANPPRSPIRELMELEQGRARFSKMERIIERGKVRVTVEVGGKMKFTGMGRNYRIAKTTAAKRALRQVTFIDFLKA</sequence>
<evidence type="ECO:0000256" key="15">
    <source>
        <dbReference type="ARBA" id="ARBA00035116"/>
    </source>
</evidence>
<dbReference type="SUPFAM" id="SSF52540">
    <property type="entry name" value="P-loop containing nucleoside triphosphate hydrolases"/>
    <property type="match status" value="1"/>
</dbReference>
<dbReference type="Pfam" id="PF02170">
    <property type="entry name" value="PAZ"/>
    <property type="match status" value="1"/>
</dbReference>
<evidence type="ECO:0000256" key="14">
    <source>
        <dbReference type="ARBA" id="ARBA00023211"/>
    </source>
</evidence>
<dbReference type="GO" id="GO:0006309">
    <property type="term" value="P:apoptotic DNA fragmentation"/>
    <property type="evidence" value="ECO:0007669"/>
    <property type="project" value="TreeGrafter"/>
</dbReference>
<dbReference type="GO" id="GO:0030422">
    <property type="term" value="P:siRNA processing"/>
    <property type="evidence" value="ECO:0007669"/>
    <property type="project" value="InterPro"/>
</dbReference>
<evidence type="ECO:0000259" key="24">
    <source>
        <dbReference type="PROSITE" id="PS51327"/>
    </source>
</evidence>
<dbReference type="Pfam" id="PF20772">
    <property type="entry name" value="TACO1_YebC_N"/>
    <property type="match status" value="1"/>
</dbReference>
<dbReference type="GO" id="GO:0031054">
    <property type="term" value="P:pre-miRNA processing"/>
    <property type="evidence" value="ECO:0007669"/>
    <property type="project" value="InterPro"/>
</dbReference>
<dbReference type="InterPro" id="IPR036085">
    <property type="entry name" value="PAZ_dom_sf"/>
</dbReference>
<evidence type="ECO:0000256" key="4">
    <source>
        <dbReference type="ARBA" id="ARBA00022723"/>
    </source>
</evidence>
<dbReference type="Gene3D" id="3.30.70.980">
    <property type="match status" value="2"/>
</dbReference>
<evidence type="ECO:0000256" key="12">
    <source>
        <dbReference type="ARBA" id="ARBA00022884"/>
    </source>
</evidence>
<dbReference type="GO" id="GO:0004525">
    <property type="term" value="F:ribonuclease III activity"/>
    <property type="evidence" value="ECO:0007669"/>
    <property type="project" value="InterPro"/>
</dbReference>
<comment type="caution">
    <text evidence="25">The sequence shown here is derived from an EMBL/GenBank/DDBJ whole genome shotgun (WGS) entry which is preliminary data.</text>
</comment>
<evidence type="ECO:0000259" key="21">
    <source>
        <dbReference type="PROSITE" id="PS50821"/>
    </source>
</evidence>
<protein>
    <submittedName>
        <fullName evidence="25">Uncharacterized protein</fullName>
    </submittedName>
</protein>
<dbReference type="PROSITE" id="PS00517">
    <property type="entry name" value="RNASE_3_1"/>
    <property type="match status" value="1"/>
</dbReference>
<feature type="coiled-coil region" evidence="17">
    <location>
        <begin position="1346"/>
        <end position="1377"/>
    </location>
</feature>
<dbReference type="GO" id="GO:0046872">
    <property type="term" value="F:metal ion binding"/>
    <property type="evidence" value="ECO:0007669"/>
    <property type="project" value="UniProtKB-KW"/>
</dbReference>
<evidence type="ECO:0000256" key="5">
    <source>
        <dbReference type="ARBA" id="ARBA00022737"/>
    </source>
</evidence>
<dbReference type="Gene3D" id="1.10.1520.10">
    <property type="entry name" value="Ribonuclease III domain"/>
    <property type="match status" value="2"/>
</dbReference>
<feature type="domain" description="RNase III" evidence="20">
    <location>
        <begin position="1941"/>
        <end position="2104"/>
    </location>
</feature>
<keyword evidence="4" id="KW-0479">Metal-binding</keyword>
<evidence type="ECO:0000313" key="26">
    <source>
        <dbReference type="Proteomes" id="UP000218231"/>
    </source>
</evidence>
<evidence type="ECO:0000256" key="2">
    <source>
        <dbReference type="ARBA" id="ARBA00001946"/>
    </source>
</evidence>
<gene>
    <name evidence="25" type="ORF">WR25_19556</name>
</gene>
<dbReference type="SUPFAM" id="SSF69065">
    <property type="entry name" value="RNase III domain-like"/>
    <property type="match status" value="2"/>
</dbReference>
<dbReference type="InterPro" id="IPR038248">
    <property type="entry name" value="Dicer_dimer_sf"/>
</dbReference>
<dbReference type="PANTHER" id="PTHR14950">
    <property type="entry name" value="DICER-RELATED"/>
    <property type="match status" value="1"/>
</dbReference>
<comment type="similarity">
    <text evidence="15 16">Belongs to the helicase family. Dicer subfamily.</text>
</comment>
<evidence type="ECO:0000259" key="20">
    <source>
        <dbReference type="PROSITE" id="PS50142"/>
    </source>
</evidence>
<dbReference type="InterPro" id="IPR027417">
    <property type="entry name" value="P-loop_NTPase"/>
</dbReference>
<accession>A0A2A2JEA5</accession>
<dbReference type="InterPro" id="IPR036389">
    <property type="entry name" value="RNase_III_sf"/>
</dbReference>
<dbReference type="FunFam" id="1.10.1520.10:FF:000023">
    <property type="entry name" value="Endoribonuclease dcr-1"/>
    <property type="match status" value="1"/>
</dbReference>
<dbReference type="CDD" id="cd18034">
    <property type="entry name" value="DEXHc_dicer"/>
    <property type="match status" value="1"/>
</dbReference>
<keyword evidence="6" id="KW-0547">Nucleotide-binding</keyword>
<evidence type="ECO:0000256" key="1">
    <source>
        <dbReference type="ARBA" id="ARBA00001936"/>
    </source>
</evidence>
<dbReference type="Pfam" id="PF01709">
    <property type="entry name" value="Transcrip_reg"/>
    <property type="match status" value="1"/>
</dbReference>
<dbReference type="GO" id="GO:0003723">
    <property type="term" value="F:RNA binding"/>
    <property type="evidence" value="ECO:0007669"/>
    <property type="project" value="UniProtKB-UniRule"/>
</dbReference>
<evidence type="ECO:0000256" key="8">
    <source>
        <dbReference type="ARBA" id="ARBA00022801"/>
    </source>
</evidence>
<keyword evidence="10" id="KW-0067">ATP-binding</keyword>
<dbReference type="SMART" id="SM00535">
    <property type="entry name" value="RIBOc"/>
    <property type="match status" value="2"/>
</dbReference>
<dbReference type="Proteomes" id="UP000218231">
    <property type="component" value="Unassembled WGS sequence"/>
</dbReference>
<dbReference type="SUPFAM" id="SSF75625">
    <property type="entry name" value="YebC-like"/>
    <property type="match status" value="1"/>
</dbReference>
<dbReference type="InterPro" id="IPR014001">
    <property type="entry name" value="Helicase_ATP-bd"/>
</dbReference>
<keyword evidence="13" id="KW-0943">RNA-mediated gene silencing</keyword>
<name>A0A2A2JEA5_9BILA</name>
<dbReference type="GO" id="GO:0005524">
    <property type="term" value="F:ATP binding"/>
    <property type="evidence" value="ECO:0007669"/>
    <property type="project" value="UniProtKB-KW"/>
</dbReference>
<keyword evidence="3" id="KW-0540">Nuclease</keyword>
<proteinExistence type="inferred from homology"/>
<dbReference type="PROSITE" id="PS50142">
    <property type="entry name" value="RNASE_3_2"/>
    <property type="match status" value="2"/>
</dbReference>
<dbReference type="InterPro" id="IPR048512">
    <property type="entry name" value="Dicer_platform"/>
</dbReference>
<dbReference type="CDD" id="cd10843">
    <property type="entry name" value="DSRM_DICER"/>
    <property type="match status" value="1"/>
</dbReference>
<dbReference type="GO" id="GO:0005737">
    <property type="term" value="C:cytoplasm"/>
    <property type="evidence" value="ECO:0007669"/>
    <property type="project" value="TreeGrafter"/>
</dbReference>
<keyword evidence="5" id="KW-0677">Repeat</keyword>
<feature type="domain" description="DRBM" evidence="19">
    <location>
        <begin position="2132"/>
        <end position="2195"/>
    </location>
</feature>
<feature type="domain" description="PAZ" evidence="21">
    <location>
        <begin position="1107"/>
        <end position="1211"/>
    </location>
</feature>
<dbReference type="InterPro" id="IPR001650">
    <property type="entry name" value="Helicase_C-like"/>
</dbReference>
<dbReference type="InterPro" id="IPR005034">
    <property type="entry name" value="Dicer_dimerisation"/>
</dbReference>
<dbReference type="InterPro" id="IPR048300">
    <property type="entry name" value="TACO1_YebC-like_2nd/3rd_dom"/>
</dbReference>
<dbReference type="PROSITE" id="PS51194">
    <property type="entry name" value="HELICASE_CTER"/>
    <property type="match status" value="1"/>
</dbReference>
<dbReference type="Pfam" id="PF04851">
    <property type="entry name" value="ResIII"/>
    <property type="match status" value="1"/>
</dbReference>
<dbReference type="InterPro" id="IPR029072">
    <property type="entry name" value="YebC-like"/>
</dbReference>
<evidence type="ECO:0000256" key="11">
    <source>
        <dbReference type="ARBA" id="ARBA00022842"/>
    </source>
</evidence>
<dbReference type="PROSITE" id="PS51327">
    <property type="entry name" value="DICER_DSRBF"/>
    <property type="match status" value="1"/>
</dbReference>
<keyword evidence="11" id="KW-0460">Magnesium</keyword>
<dbReference type="InterPro" id="IPR044441">
    <property type="entry name" value="DICER_DSRM"/>
</dbReference>
<dbReference type="InterPro" id="IPR000999">
    <property type="entry name" value="RNase_III_dom"/>
</dbReference>
<dbReference type="Gene3D" id="1.10.10.200">
    <property type="match status" value="1"/>
</dbReference>
<dbReference type="FunFam" id="1.10.1520.10:FF:000005">
    <property type="entry name" value="Putative endoribonuclease dicer"/>
    <property type="match status" value="1"/>
</dbReference>
<dbReference type="SMART" id="SM00490">
    <property type="entry name" value="HELICc"/>
    <property type="match status" value="1"/>
</dbReference>
<dbReference type="Pfam" id="PF20931">
    <property type="entry name" value="Dicer_platform"/>
    <property type="match status" value="1"/>
</dbReference>
<evidence type="ECO:0000259" key="19">
    <source>
        <dbReference type="PROSITE" id="PS50137"/>
    </source>
</evidence>
<dbReference type="GO" id="GO:0003677">
    <property type="term" value="F:DNA binding"/>
    <property type="evidence" value="ECO:0007669"/>
    <property type="project" value="InterPro"/>
</dbReference>
<dbReference type="Gene3D" id="3.30.160.20">
    <property type="match status" value="1"/>
</dbReference>
<dbReference type="STRING" id="2018661.A0A2A2JEA5"/>
<dbReference type="PROSITE" id="PS50137">
    <property type="entry name" value="DS_RBD"/>
    <property type="match status" value="1"/>
</dbReference>
<comment type="cofactor">
    <cofactor evidence="2">
        <name>Mg(2+)</name>
        <dbReference type="ChEBI" id="CHEBI:18420"/>
    </cofactor>
</comment>
<feature type="domain" description="Helicase ATP-binding" evidence="22">
    <location>
        <begin position="282"/>
        <end position="462"/>
    </location>
</feature>
<dbReference type="SMART" id="SM00487">
    <property type="entry name" value="DEXDc"/>
    <property type="match status" value="1"/>
</dbReference>
<comment type="cofactor">
    <cofactor evidence="1">
        <name>Mn(2+)</name>
        <dbReference type="ChEBI" id="CHEBI:29035"/>
    </cofactor>
</comment>
<dbReference type="PROSITE" id="PS50821">
    <property type="entry name" value="PAZ"/>
    <property type="match status" value="1"/>
</dbReference>
<evidence type="ECO:0000256" key="9">
    <source>
        <dbReference type="ARBA" id="ARBA00022806"/>
    </source>
</evidence>
<feature type="domain" description="Dicer dsRNA-binding fold" evidence="24">
    <location>
        <begin position="824"/>
        <end position="917"/>
    </location>
</feature>
<reference evidence="25 26" key="1">
    <citation type="journal article" date="2017" name="Curr. Biol.">
        <title>Genome architecture and evolution of a unichromosomal asexual nematode.</title>
        <authorList>
            <person name="Fradin H."/>
            <person name="Zegar C."/>
            <person name="Gutwein M."/>
            <person name="Lucas J."/>
            <person name="Kovtun M."/>
            <person name="Corcoran D."/>
            <person name="Baugh L.R."/>
            <person name="Kiontke K."/>
            <person name="Gunsalus K."/>
            <person name="Fitch D.H."/>
            <person name="Piano F."/>
        </authorList>
    </citation>
    <scope>NUCLEOTIDE SEQUENCE [LARGE SCALE GENOMIC DNA]</scope>
    <source>
        <strain evidence="25">PF1309</strain>
    </source>
</reference>
<keyword evidence="9" id="KW-0347">Helicase</keyword>
<keyword evidence="7" id="KW-0255">Endonuclease</keyword>
<dbReference type="CDD" id="cd18802">
    <property type="entry name" value="SF2_C_dicer"/>
    <property type="match status" value="1"/>
</dbReference>
<evidence type="ECO:0000256" key="17">
    <source>
        <dbReference type="SAM" id="Coils"/>
    </source>
</evidence>
<evidence type="ECO:0000256" key="18">
    <source>
        <dbReference type="SAM" id="MobiDB-lite"/>
    </source>
</evidence>
<evidence type="ECO:0000256" key="6">
    <source>
        <dbReference type="ARBA" id="ARBA00022741"/>
    </source>
</evidence>
<dbReference type="GO" id="GO:0004530">
    <property type="term" value="F:deoxyribonuclease I activity"/>
    <property type="evidence" value="ECO:0007669"/>
    <property type="project" value="TreeGrafter"/>
</dbReference>
<dbReference type="Pfam" id="PF03368">
    <property type="entry name" value="Dicer_dimer"/>
    <property type="match status" value="1"/>
</dbReference>
<feature type="region of interest" description="Disordered" evidence="18">
    <location>
        <begin position="1208"/>
        <end position="1242"/>
    </location>
</feature>
<dbReference type="InterPro" id="IPR006935">
    <property type="entry name" value="Helicase/UvrB_N"/>
</dbReference>
<evidence type="ECO:0000256" key="7">
    <source>
        <dbReference type="ARBA" id="ARBA00022759"/>
    </source>
</evidence>
<dbReference type="SMART" id="SM00949">
    <property type="entry name" value="PAZ"/>
    <property type="match status" value="1"/>
</dbReference>
<dbReference type="GO" id="GO:0005634">
    <property type="term" value="C:nucleus"/>
    <property type="evidence" value="ECO:0007669"/>
    <property type="project" value="TreeGrafter"/>
</dbReference>
<keyword evidence="14" id="KW-0464">Manganese</keyword>
<dbReference type="CDD" id="cd00593">
    <property type="entry name" value="RIBOc"/>
    <property type="match status" value="2"/>
</dbReference>
<evidence type="ECO:0000259" key="22">
    <source>
        <dbReference type="PROSITE" id="PS51192"/>
    </source>
</evidence>
<evidence type="ECO:0000313" key="25">
    <source>
        <dbReference type="EMBL" id="PAV60070.1"/>
    </source>
</evidence>
<dbReference type="PANTHER" id="PTHR14950:SF37">
    <property type="entry name" value="ENDORIBONUCLEASE DICER"/>
    <property type="match status" value="1"/>
</dbReference>
<dbReference type="Gene3D" id="3.40.50.300">
    <property type="entry name" value="P-loop containing nucleotide triphosphate hydrolases"/>
    <property type="match status" value="2"/>
</dbReference>
<dbReference type="CDD" id="cd15903">
    <property type="entry name" value="Dicer_PBD"/>
    <property type="match status" value="1"/>
</dbReference>
<dbReference type="Pfam" id="PF00636">
    <property type="entry name" value="Ribonuclease_3"/>
    <property type="match status" value="2"/>
</dbReference>
<dbReference type="InterPro" id="IPR026564">
    <property type="entry name" value="Transcrip_reg_TACO1-like_dom3"/>
</dbReference>
<dbReference type="Gene3D" id="3.30.160.380">
    <property type="entry name" value="Dicer dimerisation domain"/>
    <property type="match status" value="1"/>
</dbReference>
<evidence type="ECO:0000256" key="13">
    <source>
        <dbReference type="ARBA" id="ARBA00023158"/>
    </source>
</evidence>
<dbReference type="Pfam" id="PF00271">
    <property type="entry name" value="Helicase_C"/>
    <property type="match status" value="1"/>
</dbReference>
<dbReference type="InterPro" id="IPR003100">
    <property type="entry name" value="PAZ_dom"/>
</dbReference>
<feature type="domain" description="Helicase C-terminal" evidence="23">
    <location>
        <begin position="616"/>
        <end position="800"/>
    </location>
</feature>
<dbReference type="Pfam" id="PF20930">
    <property type="entry name" value="Dicer_PBD"/>
    <property type="match status" value="1"/>
</dbReference>
<dbReference type="InterPro" id="IPR017856">
    <property type="entry name" value="Integrase-like_N"/>
</dbReference>
<dbReference type="OrthoDB" id="2392202at2759"/>
<dbReference type="GO" id="GO:0070578">
    <property type="term" value="C:RISC-loading complex"/>
    <property type="evidence" value="ECO:0007669"/>
    <property type="project" value="TreeGrafter"/>
</dbReference>
<evidence type="ECO:0000256" key="16">
    <source>
        <dbReference type="PROSITE-ProRule" id="PRU00657"/>
    </source>
</evidence>
<dbReference type="Gene3D" id="2.170.260.10">
    <property type="entry name" value="paz domain"/>
    <property type="match status" value="1"/>
</dbReference>